<evidence type="ECO:0000313" key="5">
    <source>
        <dbReference type="EMBL" id="PAV03320.1"/>
    </source>
</evidence>
<organism evidence="5 6">
    <name type="scientific">Methanobacterium bryantii</name>
    <dbReference type="NCBI Taxonomy" id="2161"/>
    <lineage>
        <taxon>Archaea</taxon>
        <taxon>Methanobacteriati</taxon>
        <taxon>Methanobacteriota</taxon>
        <taxon>Methanomada group</taxon>
        <taxon>Methanobacteria</taxon>
        <taxon>Methanobacteriales</taxon>
        <taxon>Methanobacteriaceae</taxon>
        <taxon>Methanobacterium</taxon>
    </lineage>
</organism>
<dbReference type="Pfam" id="PF00120">
    <property type="entry name" value="Gln-synt_C"/>
    <property type="match status" value="1"/>
</dbReference>
<reference evidence="5 6" key="1">
    <citation type="journal article" date="2017" name="BMC Genomics">
        <title>Genomic analysis of methanogenic archaea reveals a shift towards energy conservation.</title>
        <authorList>
            <person name="Gilmore S.P."/>
            <person name="Henske J.K."/>
            <person name="Sexton J.A."/>
            <person name="Solomon K.V."/>
            <person name="Seppala S."/>
            <person name="Yoo J.I."/>
            <person name="Huyett L.M."/>
            <person name="Pressman A."/>
            <person name="Cogan J.Z."/>
            <person name="Kivenson V."/>
            <person name="Peng X."/>
            <person name="Tan Y."/>
            <person name="Valentine D.L."/>
            <person name="O'Malley M.A."/>
        </authorList>
    </citation>
    <scope>NUCLEOTIDE SEQUENCE [LARGE SCALE GENOMIC DNA]</scope>
    <source>
        <strain evidence="5 6">M.o.H.</strain>
    </source>
</reference>
<dbReference type="GO" id="GO:0006542">
    <property type="term" value="P:glutamine biosynthetic process"/>
    <property type="evidence" value="ECO:0007669"/>
    <property type="project" value="InterPro"/>
</dbReference>
<dbReference type="RefSeq" id="WP_069584515.1">
    <property type="nucleotide sequence ID" value="NZ_LMVM01000039.1"/>
</dbReference>
<dbReference type="PANTHER" id="PTHR43785">
    <property type="entry name" value="GAMMA-GLUTAMYLPUTRESCINE SYNTHETASE"/>
    <property type="match status" value="1"/>
</dbReference>
<dbReference type="Proteomes" id="UP000217784">
    <property type="component" value="Unassembled WGS sequence"/>
</dbReference>
<name>A0A2A2H1W7_METBR</name>
<dbReference type="InterPro" id="IPR014746">
    <property type="entry name" value="Gln_synth/guanido_kin_cat_dom"/>
</dbReference>
<sequence length="438" mass="48920">MVNKKSVVPSDIEFIRILWCDNANIIRAKSIYKTSSEDSEYYVGISEGQQGVPAVYDAVVEESGLSPVGEVQLKADLSSFTPVPYSPGHGRFMGDMKKNGETWDYCPRGFLKRMVNRAAEMGFSVKGAFENEFYLLKKTEDGIFPADNTSFASTYSMDINSEIINEMVKALILQGMEVQQYHAESGPGQQEITVKYDEALKACDNQIIFRETVRAVAGKYSLTASFLPKIFVDKAGSGCHLHLSLWGEGKNILSDFEERYGMSKVGSHFIAGVLYHLPALMAVTTPITNSYHRIKPHYWSGAFQCWGIGNREAAIRVIPEFDGEIKNFELKTVDASSNPYLALGAVIAAGIHGVTQKMELEEPVQEDPGNILQGKDYKIKILPSRLENAIEELEKDEIILNAMGKKLSKAYIAVKKAEIEYLKNFNLEKEVELLLEKY</sequence>
<dbReference type="SMART" id="SM01230">
    <property type="entry name" value="Gln-synt_C"/>
    <property type="match status" value="1"/>
</dbReference>
<dbReference type="OrthoDB" id="36124at2157"/>
<dbReference type="Gene3D" id="3.10.20.70">
    <property type="entry name" value="Glutamine synthetase, N-terminal domain"/>
    <property type="match status" value="1"/>
</dbReference>
<dbReference type="PROSITE" id="PS51987">
    <property type="entry name" value="GS_CATALYTIC"/>
    <property type="match status" value="1"/>
</dbReference>
<comment type="similarity">
    <text evidence="2 3">Belongs to the glutamine synthetase family.</text>
</comment>
<dbReference type="InterPro" id="IPR036651">
    <property type="entry name" value="Gln_synt_N_sf"/>
</dbReference>
<evidence type="ECO:0000259" key="4">
    <source>
        <dbReference type="PROSITE" id="PS51987"/>
    </source>
</evidence>
<gene>
    <name evidence="5" type="ORF">ASJ80_04790</name>
</gene>
<feature type="domain" description="GS catalytic" evidence="4">
    <location>
        <begin position="107"/>
        <end position="438"/>
    </location>
</feature>
<keyword evidence="1" id="KW-0436">Ligase</keyword>
<dbReference type="GO" id="GO:0004356">
    <property type="term" value="F:glutamine synthetase activity"/>
    <property type="evidence" value="ECO:0007669"/>
    <property type="project" value="InterPro"/>
</dbReference>
<dbReference type="PANTHER" id="PTHR43785:SF2">
    <property type="entry name" value="TYPE-1 GLUTAMINE SYNTHETASE 1"/>
    <property type="match status" value="1"/>
</dbReference>
<accession>A0A2A2H1W7</accession>
<proteinExistence type="inferred from homology"/>
<dbReference type="EMBL" id="LMVM01000039">
    <property type="protein sequence ID" value="PAV03320.1"/>
    <property type="molecule type" value="Genomic_DNA"/>
</dbReference>
<evidence type="ECO:0000313" key="6">
    <source>
        <dbReference type="Proteomes" id="UP000217784"/>
    </source>
</evidence>
<dbReference type="SUPFAM" id="SSF55931">
    <property type="entry name" value="Glutamine synthetase/guanido kinase"/>
    <property type="match status" value="1"/>
</dbReference>
<evidence type="ECO:0000256" key="1">
    <source>
        <dbReference type="ARBA" id="ARBA00022598"/>
    </source>
</evidence>
<evidence type="ECO:0000256" key="3">
    <source>
        <dbReference type="RuleBase" id="RU000384"/>
    </source>
</evidence>
<dbReference type="InterPro" id="IPR008146">
    <property type="entry name" value="Gln_synth_cat_dom"/>
</dbReference>
<protein>
    <submittedName>
        <fullName evidence="5">Glutamine synthetase</fullName>
    </submittedName>
</protein>
<evidence type="ECO:0000256" key="2">
    <source>
        <dbReference type="PROSITE-ProRule" id="PRU01331"/>
    </source>
</evidence>
<comment type="caution">
    <text evidence="5">The sequence shown here is derived from an EMBL/GenBank/DDBJ whole genome shotgun (WGS) entry which is preliminary data.</text>
</comment>
<keyword evidence="6" id="KW-1185">Reference proteome</keyword>
<dbReference type="AlphaFoldDB" id="A0A2A2H1W7"/>
<dbReference type="Gene3D" id="3.30.590.10">
    <property type="entry name" value="Glutamine synthetase/guanido kinase, catalytic domain"/>
    <property type="match status" value="1"/>
</dbReference>